<evidence type="ECO:0000256" key="2">
    <source>
        <dbReference type="ARBA" id="ARBA00022692"/>
    </source>
</evidence>
<comment type="caution">
    <text evidence="10">The sequence shown here is derived from an EMBL/GenBank/DDBJ whole genome shotgun (WGS) entry which is preliminary data.</text>
</comment>
<dbReference type="Gene3D" id="1.20.1560.10">
    <property type="entry name" value="ABC transporter type 1, transmembrane domain"/>
    <property type="match status" value="1"/>
</dbReference>
<dbReference type="InterPro" id="IPR039421">
    <property type="entry name" value="Type_1_exporter"/>
</dbReference>
<feature type="transmembrane region" description="Helical" evidence="7">
    <location>
        <begin position="119"/>
        <end position="141"/>
    </location>
</feature>
<gene>
    <name evidence="10" type="ORF">GCM10009092_14500</name>
</gene>
<keyword evidence="2 7" id="KW-0812">Transmembrane</keyword>
<keyword evidence="6 7" id="KW-0472">Membrane</keyword>
<evidence type="ECO:0000256" key="1">
    <source>
        <dbReference type="ARBA" id="ARBA00004651"/>
    </source>
</evidence>
<evidence type="ECO:0000256" key="3">
    <source>
        <dbReference type="ARBA" id="ARBA00022741"/>
    </source>
</evidence>
<keyword evidence="4" id="KW-0067">ATP-binding</keyword>
<proteinExistence type="predicted"/>
<evidence type="ECO:0000256" key="5">
    <source>
        <dbReference type="ARBA" id="ARBA00022989"/>
    </source>
</evidence>
<protein>
    <submittedName>
        <fullName evidence="10">Cyclic peptide export ABC transporter</fullName>
    </submittedName>
</protein>
<keyword evidence="11" id="KW-1185">Reference proteome</keyword>
<evidence type="ECO:0000313" key="11">
    <source>
        <dbReference type="Proteomes" id="UP001501757"/>
    </source>
</evidence>
<feature type="transmembrane region" description="Helical" evidence="7">
    <location>
        <begin position="228"/>
        <end position="255"/>
    </location>
</feature>
<dbReference type="SMART" id="SM00382">
    <property type="entry name" value="AAA"/>
    <property type="match status" value="1"/>
</dbReference>
<name>A0ABP3GSL6_9ALTE</name>
<evidence type="ECO:0000259" key="9">
    <source>
        <dbReference type="PROSITE" id="PS50929"/>
    </source>
</evidence>
<dbReference type="EMBL" id="BAAAEI010000006">
    <property type="protein sequence ID" value="GAA0351218.1"/>
    <property type="molecule type" value="Genomic_DNA"/>
</dbReference>
<dbReference type="Pfam" id="PF00005">
    <property type="entry name" value="ABC_tran"/>
    <property type="match status" value="1"/>
</dbReference>
<dbReference type="InterPro" id="IPR027417">
    <property type="entry name" value="P-loop_NTPase"/>
</dbReference>
<feature type="transmembrane region" description="Helical" evidence="7">
    <location>
        <begin position="147"/>
        <end position="167"/>
    </location>
</feature>
<dbReference type="PROSITE" id="PS50929">
    <property type="entry name" value="ABC_TM1F"/>
    <property type="match status" value="1"/>
</dbReference>
<dbReference type="Proteomes" id="UP001501757">
    <property type="component" value="Unassembled WGS sequence"/>
</dbReference>
<feature type="transmembrane region" description="Helical" evidence="7">
    <location>
        <begin position="261"/>
        <end position="280"/>
    </location>
</feature>
<dbReference type="RefSeq" id="WP_343843547.1">
    <property type="nucleotide sequence ID" value="NZ_BAAAEI010000006.1"/>
</dbReference>
<keyword evidence="3" id="KW-0547">Nucleotide-binding</keyword>
<dbReference type="InterPro" id="IPR011527">
    <property type="entry name" value="ABC1_TM_dom"/>
</dbReference>
<feature type="transmembrane region" description="Helical" evidence="7">
    <location>
        <begin position="47"/>
        <end position="69"/>
    </location>
</feature>
<dbReference type="PANTHER" id="PTHR24221">
    <property type="entry name" value="ATP-BINDING CASSETTE SUB-FAMILY B"/>
    <property type="match status" value="1"/>
</dbReference>
<reference evidence="11" key="1">
    <citation type="journal article" date="2019" name="Int. J. Syst. Evol. Microbiol.">
        <title>The Global Catalogue of Microorganisms (GCM) 10K type strain sequencing project: providing services to taxonomists for standard genome sequencing and annotation.</title>
        <authorList>
            <consortium name="The Broad Institute Genomics Platform"/>
            <consortium name="The Broad Institute Genome Sequencing Center for Infectious Disease"/>
            <person name="Wu L."/>
            <person name="Ma J."/>
        </authorList>
    </citation>
    <scope>NUCLEOTIDE SEQUENCE [LARGE SCALE GENOMIC DNA]</scope>
    <source>
        <strain evidence="11">JCM 13378</strain>
    </source>
</reference>
<dbReference type="SUPFAM" id="SSF90123">
    <property type="entry name" value="ABC transporter transmembrane region"/>
    <property type="match status" value="1"/>
</dbReference>
<dbReference type="SUPFAM" id="SSF52540">
    <property type="entry name" value="P-loop containing nucleoside triphosphate hydrolases"/>
    <property type="match status" value="1"/>
</dbReference>
<dbReference type="InterPro" id="IPR003593">
    <property type="entry name" value="AAA+_ATPase"/>
</dbReference>
<dbReference type="InterPro" id="IPR003439">
    <property type="entry name" value="ABC_transporter-like_ATP-bd"/>
</dbReference>
<evidence type="ECO:0000313" key="10">
    <source>
        <dbReference type="EMBL" id="GAA0351218.1"/>
    </source>
</evidence>
<sequence>MLTSLYFKYKWYLIFTVPMSLLLGMASMSVIAIISDALGNGLDNMQYGPVVFFCAIGLLFLLGLGNELLRARLSARVSYDIQQRMIARVSATSLEQVERVGLPKVIATMTQDLTVAVRYFHVLPELCVNIAIVLCGVAFMAYLSLPVLGLVAACLLLTGVVITLLVLGTHKDRVSIREQLDTVMGHYQSLVKGAKELTLNRHRQRYFTGRLTGILADIRGRTQRVLSLLAWMESWGQLAIFAILGTIIFLASHLVPVSGEIIVGFVITLLFLLEPIEVIISHLDELVQAKVAFDKIDKLKLAEAIPQGQTDLPLLTHSQGKTLSLHDVVYRYEREDDGQVKAFQLGPLSLQLQPGEVTLIIGGNGTGKSTLLKVICGLYPPQSGQLQIAGQPVCAQNMAAFRDHFSLIMPDFCLFEDVLDANGQPCEDAEVAAMLTQLKLDKVVSCKNAVLDKLELSQGQRKRLALLLMYFESRPIVLLDEWAADQDPTFKRIFYKEILPSLKAQGKTVVVVSHDERYFDSADKVYKLDEGRLQPMLTKSVINADQSLSQHTA</sequence>
<keyword evidence="5 7" id="KW-1133">Transmembrane helix</keyword>
<evidence type="ECO:0000256" key="6">
    <source>
        <dbReference type="ARBA" id="ARBA00023136"/>
    </source>
</evidence>
<evidence type="ECO:0000256" key="7">
    <source>
        <dbReference type="SAM" id="Phobius"/>
    </source>
</evidence>
<dbReference type="PANTHER" id="PTHR24221:SF654">
    <property type="entry name" value="ATP-BINDING CASSETTE SUB-FAMILY B MEMBER 6"/>
    <property type="match status" value="1"/>
</dbReference>
<feature type="domain" description="ABC transporter" evidence="8">
    <location>
        <begin position="323"/>
        <end position="553"/>
    </location>
</feature>
<organism evidence="10 11">
    <name type="scientific">Bowmanella denitrificans</name>
    <dbReference type="NCBI Taxonomy" id="366582"/>
    <lineage>
        <taxon>Bacteria</taxon>
        <taxon>Pseudomonadati</taxon>
        <taxon>Pseudomonadota</taxon>
        <taxon>Gammaproteobacteria</taxon>
        <taxon>Alteromonadales</taxon>
        <taxon>Alteromonadaceae</taxon>
        <taxon>Bowmanella</taxon>
    </lineage>
</organism>
<dbReference type="NCBIfam" id="TIGR01194">
    <property type="entry name" value="cyc_pep_trnsptr"/>
    <property type="match status" value="1"/>
</dbReference>
<feature type="domain" description="ABC transmembrane type-1" evidence="9">
    <location>
        <begin position="22"/>
        <end position="288"/>
    </location>
</feature>
<dbReference type="InterPro" id="IPR005898">
    <property type="entry name" value="Cyc_pep_transpt_SyrD/YojI"/>
</dbReference>
<dbReference type="InterPro" id="IPR036640">
    <property type="entry name" value="ABC1_TM_sf"/>
</dbReference>
<evidence type="ECO:0000259" key="8">
    <source>
        <dbReference type="PROSITE" id="PS50893"/>
    </source>
</evidence>
<feature type="transmembrane region" description="Helical" evidence="7">
    <location>
        <begin position="12"/>
        <end position="35"/>
    </location>
</feature>
<dbReference type="PROSITE" id="PS50893">
    <property type="entry name" value="ABC_TRANSPORTER_2"/>
    <property type="match status" value="1"/>
</dbReference>
<evidence type="ECO:0000256" key="4">
    <source>
        <dbReference type="ARBA" id="ARBA00022840"/>
    </source>
</evidence>
<accession>A0ABP3GSL6</accession>
<comment type="subcellular location">
    <subcellularLocation>
        <location evidence="1">Cell membrane</location>
        <topology evidence="1">Multi-pass membrane protein</topology>
    </subcellularLocation>
</comment>
<dbReference type="InterPro" id="IPR017871">
    <property type="entry name" value="ABC_transporter-like_CS"/>
</dbReference>
<dbReference type="Gene3D" id="3.40.50.300">
    <property type="entry name" value="P-loop containing nucleotide triphosphate hydrolases"/>
    <property type="match status" value="1"/>
</dbReference>
<dbReference type="PROSITE" id="PS00211">
    <property type="entry name" value="ABC_TRANSPORTER_1"/>
    <property type="match status" value="1"/>
</dbReference>